<dbReference type="Pfam" id="PF13641">
    <property type="entry name" value="Glyco_tranf_2_3"/>
    <property type="match status" value="1"/>
</dbReference>
<dbReference type="InterPro" id="IPR001296">
    <property type="entry name" value="Glyco_trans_1"/>
</dbReference>
<evidence type="ECO:0000313" key="5">
    <source>
        <dbReference type="EMBL" id="NJB67647.1"/>
    </source>
</evidence>
<dbReference type="RefSeq" id="WP_167940684.1">
    <property type="nucleotide sequence ID" value="NZ_JAATJA010000001.1"/>
</dbReference>
<dbReference type="EMBL" id="JAATJA010000001">
    <property type="protein sequence ID" value="NJB67647.1"/>
    <property type="molecule type" value="Genomic_DNA"/>
</dbReference>
<organism evidence="5 6">
    <name type="scientific">Desulfobaculum xiamenense</name>
    <dbReference type="NCBI Taxonomy" id="995050"/>
    <lineage>
        <taxon>Bacteria</taxon>
        <taxon>Pseudomonadati</taxon>
        <taxon>Thermodesulfobacteriota</taxon>
        <taxon>Desulfovibrionia</taxon>
        <taxon>Desulfovibrionales</taxon>
        <taxon>Desulfovibrionaceae</taxon>
        <taxon>Desulfobaculum</taxon>
    </lineage>
</organism>
<keyword evidence="2 5" id="KW-0808">Transferase</keyword>
<feature type="transmembrane region" description="Helical" evidence="3">
    <location>
        <begin position="353"/>
        <end position="373"/>
    </location>
</feature>
<dbReference type="SUPFAM" id="SSF53756">
    <property type="entry name" value="UDP-Glycosyltransferase/glycogen phosphorylase"/>
    <property type="match status" value="1"/>
</dbReference>
<dbReference type="Gene3D" id="3.40.50.2000">
    <property type="entry name" value="Glycogen Phosphorylase B"/>
    <property type="match status" value="2"/>
</dbReference>
<dbReference type="PANTHER" id="PTHR12526">
    <property type="entry name" value="GLYCOSYLTRANSFERASE"/>
    <property type="match status" value="1"/>
</dbReference>
<keyword evidence="6" id="KW-1185">Reference proteome</keyword>
<feature type="domain" description="Glycosyl transferase family 1" evidence="4">
    <location>
        <begin position="627"/>
        <end position="786"/>
    </location>
</feature>
<accession>A0A846QKH6</accession>
<evidence type="ECO:0000256" key="1">
    <source>
        <dbReference type="ARBA" id="ARBA00022676"/>
    </source>
</evidence>
<evidence type="ECO:0000256" key="2">
    <source>
        <dbReference type="ARBA" id="ARBA00022679"/>
    </source>
</evidence>
<evidence type="ECO:0000259" key="4">
    <source>
        <dbReference type="Pfam" id="PF00534"/>
    </source>
</evidence>
<feature type="transmembrane region" description="Helical" evidence="3">
    <location>
        <begin position="320"/>
        <end position="341"/>
    </location>
</feature>
<protein>
    <submittedName>
        <fullName evidence="5">Glycosyltransferase involved in cell wall biosynthesis/cellulose synthase/poly-beta-1,6-N-acetylglucosamine synthase-like glycosyltransferase</fullName>
    </submittedName>
</protein>
<dbReference type="SUPFAM" id="SSF53448">
    <property type="entry name" value="Nucleotide-diphospho-sugar transferases"/>
    <property type="match status" value="1"/>
</dbReference>
<keyword evidence="3" id="KW-0472">Membrane</keyword>
<dbReference type="GO" id="GO:0016757">
    <property type="term" value="F:glycosyltransferase activity"/>
    <property type="evidence" value="ECO:0007669"/>
    <property type="project" value="UniProtKB-KW"/>
</dbReference>
<keyword evidence="3" id="KW-0812">Transmembrane</keyword>
<sequence>MTLAWIVFALCVMGLAALFVLYPVLLTLRISFVRRGQPQQEQQTQPPTVTVIVAARNAAPLVGDKIANTLGLDYPADRLSLIIVSDGSLDGTFAVARAAADERTTVIEVPEHRGKIHALNLAVREARSDVLVFSDVDAILERDALLWLVAPLADDAIGGVCGRRVIGRDDVRLVLAQERYFHLDSLIKRLESRTGSLTSNDGKLYAVRRELFTPIPEAVTDDLYVALSVVEAGRRFVYEPAAIATVRVPSRTAPHELRRRRRIVGQSLRGVLLRPHLLLPTHYGMFAMGLFINKILRRMMPFLLAGLFASSIPLAAESAWVAVLLAAQTACYLLGALWPFLRRAQGIAHALNRLSQTCFYVMLGNLGMTLGAWDFLCGRSAGRWEPEKDDALCADTAESSSPTIAYVMSRFPKITETFILYELLELERRGMRVLVYPLILHEEPKRHPEVDTIMPRVRTEPFLSGRVIAANVALLTEHPLRYLRAAAEALGGTMGNANHFLRTLILFPKIVWMARDMALCGIRHVHAHFATHPALAALVIKRLAGIGYSITAHAHDIQITTRMLDRKFEEAAFAVTISDFNRSLLANIVGPEATSRIHVIRCGIDPQTFIPREHPDVSPDAAKDAPVNLLCVASYKDMKGHAHLVEACRLLAVRGVPFVCRLVGDGPLRTDVARRIRQADLEREVLMLGPLPRPRVAQLMREADIAVLASVRGARGDMEGIPVFLMEAMACALPVVSTRLSGIPELVEHGETGLLVPPADPIALAWALAELSRASSERIRMGMAGRTKVLRDYDLARNTGRLAQLLTAHADRLVFPATDISQTAREVPE</sequence>
<gene>
    <name evidence="5" type="ORF">GGQ74_001287</name>
</gene>
<dbReference type="Pfam" id="PF00534">
    <property type="entry name" value="Glycos_transf_1"/>
    <property type="match status" value="1"/>
</dbReference>
<keyword evidence="3" id="KW-1133">Transmembrane helix</keyword>
<name>A0A846QKH6_9BACT</name>
<dbReference type="AlphaFoldDB" id="A0A846QKH6"/>
<dbReference type="InterPro" id="IPR029044">
    <property type="entry name" value="Nucleotide-diphossugar_trans"/>
</dbReference>
<dbReference type="Gene3D" id="3.90.550.10">
    <property type="entry name" value="Spore Coat Polysaccharide Biosynthesis Protein SpsA, Chain A"/>
    <property type="match status" value="1"/>
</dbReference>
<feature type="transmembrane region" description="Helical" evidence="3">
    <location>
        <begin position="6"/>
        <end position="28"/>
    </location>
</feature>
<keyword evidence="1" id="KW-0328">Glycosyltransferase</keyword>
<comment type="caution">
    <text evidence="5">The sequence shown here is derived from an EMBL/GenBank/DDBJ whole genome shotgun (WGS) entry which is preliminary data.</text>
</comment>
<proteinExistence type="predicted"/>
<evidence type="ECO:0000313" key="6">
    <source>
        <dbReference type="Proteomes" id="UP000580856"/>
    </source>
</evidence>
<dbReference type="PANTHER" id="PTHR12526:SF510">
    <property type="entry name" value="D-INOSITOL 3-PHOSPHATE GLYCOSYLTRANSFERASE"/>
    <property type="match status" value="1"/>
</dbReference>
<evidence type="ECO:0000256" key="3">
    <source>
        <dbReference type="SAM" id="Phobius"/>
    </source>
</evidence>
<dbReference type="Proteomes" id="UP000580856">
    <property type="component" value="Unassembled WGS sequence"/>
</dbReference>
<reference evidence="5 6" key="1">
    <citation type="submission" date="2020-03" db="EMBL/GenBank/DDBJ databases">
        <title>Genomic Encyclopedia of Type Strains, Phase IV (KMG-IV): sequencing the most valuable type-strain genomes for metagenomic binning, comparative biology and taxonomic classification.</title>
        <authorList>
            <person name="Goeker M."/>
        </authorList>
    </citation>
    <scope>NUCLEOTIDE SEQUENCE [LARGE SCALE GENOMIC DNA]</scope>
    <source>
        <strain evidence="5 6">DSM 24233</strain>
    </source>
</reference>